<feature type="region of interest" description="Disordered" evidence="2">
    <location>
        <begin position="182"/>
        <end position="338"/>
    </location>
</feature>
<dbReference type="GO" id="GO:0000492">
    <property type="term" value="P:box C/D snoRNP assembly"/>
    <property type="evidence" value="ECO:0007669"/>
    <property type="project" value="TreeGrafter"/>
</dbReference>
<dbReference type="PANTHER" id="PTHR13309">
    <property type="entry name" value="NUCLEAR FRAGILE X MENTAL RETARDATION PROTEIN INTERACTING PROTEIN 1"/>
    <property type="match status" value="1"/>
</dbReference>
<reference evidence="3" key="1">
    <citation type="submission" date="2019-05" db="EMBL/GenBank/DDBJ databases">
        <title>Annotation for the trematode Fasciolopsis buski.</title>
        <authorList>
            <person name="Choi Y.-J."/>
        </authorList>
    </citation>
    <scope>NUCLEOTIDE SEQUENCE</scope>
    <source>
        <strain evidence="3">HT</strain>
        <tissue evidence="3">Whole worm</tissue>
    </source>
</reference>
<accession>A0A8E0VNG2</accession>
<dbReference type="GO" id="GO:0003723">
    <property type="term" value="F:RNA binding"/>
    <property type="evidence" value="ECO:0007669"/>
    <property type="project" value="InterPro"/>
</dbReference>
<keyword evidence="4" id="KW-1185">Reference proteome</keyword>
<dbReference type="EMBL" id="LUCM01001619">
    <property type="protein sequence ID" value="KAA0198586.1"/>
    <property type="molecule type" value="Genomic_DNA"/>
</dbReference>
<protein>
    <recommendedName>
        <fullName evidence="5">C2H2-type domain-containing protein</fullName>
    </recommendedName>
</protein>
<evidence type="ECO:0000256" key="1">
    <source>
        <dbReference type="SAM" id="Coils"/>
    </source>
</evidence>
<proteinExistence type="predicted"/>
<feature type="compositionally biased region" description="Basic residues" evidence="2">
    <location>
        <begin position="314"/>
        <end position="327"/>
    </location>
</feature>
<dbReference type="OrthoDB" id="273070at2759"/>
<name>A0A8E0VNG2_9TREM</name>
<dbReference type="GO" id="GO:0005634">
    <property type="term" value="C:nucleus"/>
    <property type="evidence" value="ECO:0007669"/>
    <property type="project" value="TreeGrafter"/>
</dbReference>
<feature type="compositionally biased region" description="Low complexity" evidence="2">
    <location>
        <begin position="264"/>
        <end position="277"/>
    </location>
</feature>
<evidence type="ECO:0000256" key="2">
    <source>
        <dbReference type="SAM" id="MobiDB-lite"/>
    </source>
</evidence>
<comment type="caution">
    <text evidence="3">The sequence shown here is derived from an EMBL/GenBank/DDBJ whole genome shotgun (WGS) entry which is preliminary data.</text>
</comment>
<evidence type="ECO:0000313" key="4">
    <source>
        <dbReference type="Proteomes" id="UP000728185"/>
    </source>
</evidence>
<sequence>MELPSFDILWQSSEKLLELESLLEEIDQHEVQKEFASTKRTRFFHPGAGLYGARFAIEDQSYYEPVRNCCDQAFYTDAAYALHVSGHIPCSVAGCSFVAHPNALRLHKELVHSSEYFDKVFRSSADSSVAQWREARKRNYPTIERAAVHQEILAERLARGQVFKTQEFGAITRQRAPLLNAKKLDRSVVQPTPSVSDDPSPVQHTTCPGSTNVELPEKSSQSADSSVPRLVSCEYDSDTDASEARGSSSSTDEDKSDGDHDLKSPSSPGLLDPVDPLLPEDKGNPQSTGDSVTHLGDEETSKATPSNDTQSVAQRRRRRRRGGRRRQRDQLAQDPITGPIGVIDAASVNPSNPFASHPIVQLRAKRRACVKHPERIHSRPTLLHMLLAEEMRTERNQLMQCVRYVVKNNFFLDSSSVPKAVNP</sequence>
<feature type="coiled-coil region" evidence="1">
    <location>
        <begin position="12"/>
        <end position="39"/>
    </location>
</feature>
<evidence type="ECO:0008006" key="5">
    <source>
        <dbReference type="Google" id="ProtNLM"/>
    </source>
</evidence>
<feature type="compositionally biased region" description="Polar residues" evidence="2">
    <location>
        <begin position="204"/>
        <end position="225"/>
    </location>
</feature>
<dbReference type="Proteomes" id="UP000728185">
    <property type="component" value="Unassembled WGS sequence"/>
</dbReference>
<dbReference type="AlphaFoldDB" id="A0A8E0VNG2"/>
<organism evidence="3 4">
    <name type="scientific">Fasciolopsis buskii</name>
    <dbReference type="NCBI Taxonomy" id="27845"/>
    <lineage>
        <taxon>Eukaryota</taxon>
        <taxon>Metazoa</taxon>
        <taxon>Spiralia</taxon>
        <taxon>Lophotrochozoa</taxon>
        <taxon>Platyhelminthes</taxon>
        <taxon>Trematoda</taxon>
        <taxon>Digenea</taxon>
        <taxon>Plagiorchiida</taxon>
        <taxon>Echinostomata</taxon>
        <taxon>Echinostomatoidea</taxon>
        <taxon>Fasciolidae</taxon>
        <taxon>Fasciolopsis</taxon>
    </lineage>
</organism>
<keyword evidence="1" id="KW-0175">Coiled coil</keyword>
<gene>
    <name evidence="3" type="ORF">FBUS_01715</name>
</gene>
<feature type="compositionally biased region" description="Polar residues" evidence="2">
    <location>
        <begin position="302"/>
        <end position="313"/>
    </location>
</feature>
<dbReference type="InterPro" id="IPR039136">
    <property type="entry name" value="NUFIP1-like"/>
</dbReference>
<dbReference type="PANTHER" id="PTHR13309:SF0">
    <property type="entry name" value="FMR1-INTERACTING PROTEIN NUFIP1"/>
    <property type="match status" value="1"/>
</dbReference>
<feature type="compositionally biased region" description="Low complexity" evidence="2">
    <location>
        <begin position="187"/>
        <end position="203"/>
    </location>
</feature>
<evidence type="ECO:0000313" key="3">
    <source>
        <dbReference type="EMBL" id="KAA0198586.1"/>
    </source>
</evidence>